<feature type="signal peptide" evidence="1">
    <location>
        <begin position="1"/>
        <end position="21"/>
    </location>
</feature>
<evidence type="ECO:0008006" key="4">
    <source>
        <dbReference type="Google" id="ProtNLM"/>
    </source>
</evidence>
<accession>A0ABX2KL58</accession>
<dbReference type="RefSeq" id="WP_174473022.1">
    <property type="nucleotide sequence ID" value="NZ_JAGINN010000028.1"/>
</dbReference>
<reference evidence="2 3" key="1">
    <citation type="submission" date="2019-10" db="EMBL/GenBank/DDBJ databases">
        <title>Genome sequence of Azospirillum melinis.</title>
        <authorList>
            <person name="Ambrosini A."/>
            <person name="Sant'Anna F.H."/>
            <person name="Cassan F.D."/>
            <person name="Souza E.M."/>
            <person name="Passaglia L.M.P."/>
        </authorList>
    </citation>
    <scope>NUCLEOTIDE SEQUENCE [LARGE SCALE GENOMIC DNA]</scope>
    <source>
        <strain evidence="2 3">TMCY0552</strain>
    </source>
</reference>
<proteinExistence type="predicted"/>
<dbReference type="PROSITE" id="PS51257">
    <property type="entry name" value="PROKAR_LIPOPROTEIN"/>
    <property type="match status" value="1"/>
</dbReference>
<evidence type="ECO:0000256" key="1">
    <source>
        <dbReference type="SAM" id="SignalP"/>
    </source>
</evidence>
<keyword evidence="3" id="KW-1185">Reference proteome</keyword>
<gene>
    <name evidence="2" type="ORF">GBZ48_22345</name>
</gene>
<organism evidence="2 3">
    <name type="scientific">Azospirillum melinis</name>
    <dbReference type="NCBI Taxonomy" id="328839"/>
    <lineage>
        <taxon>Bacteria</taxon>
        <taxon>Pseudomonadati</taxon>
        <taxon>Pseudomonadota</taxon>
        <taxon>Alphaproteobacteria</taxon>
        <taxon>Rhodospirillales</taxon>
        <taxon>Azospirillaceae</taxon>
        <taxon>Azospirillum</taxon>
    </lineage>
</organism>
<comment type="caution">
    <text evidence="2">The sequence shown here is derived from an EMBL/GenBank/DDBJ whole genome shotgun (WGS) entry which is preliminary data.</text>
</comment>
<sequence>MSQLRQMAAIVIVTLALGACAGPSGVTMDAGSVQSVLPPACFVRTSVSGPVQAYQPSLDAGDLAILFKRIDGEKQISFVCACRDSFNLTGIDKKEAENSFKRISGVKDWIIGNSTLEDRGNAKLLKFEGEFENFQGFFSGKGAILYQGKCLQGGFAWDLLGREAGLDAYLNTLYDSKTSRPLLAGASPSPTPQADTPASRLATIKDLLDRKIITRQEYDERRRAILKGS</sequence>
<dbReference type="Proteomes" id="UP000605086">
    <property type="component" value="Unassembled WGS sequence"/>
</dbReference>
<evidence type="ECO:0000313" key="3">
    <source>
        <dbReference type="Proteomes" id="UP000605086"/>
    </source>
</evidence>
<protein>
    <recommendedName>
        <fullName evidence="4">SHOCT domain-containing protein</fullName>
    </recommendedName>
</protein>
<feature type="chain" id="PRO_5046639866" description="SHOCT domain-containing protein" evidence="1">
    <location>
        <begin position="22"/>
        <end position="229"/>
    </location>
</feature>
<evidence type="ECO:0000313" key="2">
    <source>
        <dbReference type="EMBL" id="NUB01994.1"/>
    </source>
</evidence>
<keyword evidence="1" id="KW-0732">Signal</keyword>
<dbReference type="EMBL" id="WHOS01000033">
    <property type="protein sequence ID" value="NUB01994.1"/>
    <property type="molecule type" value="Genomic_DNA"/>
</dbReference>
<name>A0ABX2KL58_9PROT</name>